<dbReference type="Gene3D" id="3.30.460.10">
    <property type="entry name" value="Beta Polymerase, domain 2"/>
    <property type="match status" value="1"/>
</dbReference>
<dbReference type="Pfam" id="PF18765">
    <property type="entry name" value="Polbeta"/>
    <property type="match status" value="1"/>
</dbReference>
<comment type="caution">
    <text evidence="2">The sequence shown here is derived from an EMBL/GenBank/DDBJ whole genome shotgun (WGS) entry which is preliminary data.</text>
</comment>
<protein>
    <recommendedName>
        <fullName evidence="1">Polymerase beta nucleotidyltransferase domain-containing protein</fullName>
    </recommendedName>
</protein>
<name>A0ABP8VUQ1_9MICO</name>
<proteinExistence type="predicted"/>
<evidence type="ECO:0000313" key="2">
    <source>
        <dbReference type="EMBL" id="GAA4672386.1"/>
    </source>
</evidence>
<feature type="domain" description="Polymerase beta nucleotidyltransferase" evidence="1">
    <location>
        <begin position="107"/>
        <end position="143"/>
    </location>
</feature>
<organism evidence="2 3">
    <name type="scientific">Frondihabitans cladoniiphilus</name>
    <dbReference type="NCBI Taxonomy" id="715785"/>
    <lineage>
        <taxon>Bacteria</taxon>
        <taxon>Bacillati</taxon>
        <taxon>Actinomycetota</taxon>
        <taxon>Actinomycetes</taxon>
        <taxon>Micrococcales</taxon>
        <taxon>Microbacteriaceae</taxon>
        <taxon>Frondihabitans</taxon>
    </lineage>
</organism>
<dbReference type="CDD" id="cd05403">
    <property type="entry name" value="NT_KNTase_like"/>
    <property type="match status" value="1"/>
</dbReference>
<keyword evidence="3" id="KW-1185">Reference proteome</keyword>
<dbReference type="RefSeq" id="WP_345375124.1">
    <property type="nucleotide sequence ID" value="NZ_BAABLM010000002.1"/>
</dbReference>
<dbReference type="Proteomes" id="UP001501295">
    <property type="component" value="Unassembled WGS sequence"/>
</dbReference>
<gene>
    <name evidence="2" type="ORF">GCM10025780_15710</name>
</gene>
<evidence type="ECO:0000313" key="3">
    <source>
        <dbReference type="Proteomes" id="UP001501295"/>
    </source>
</evidence>
<dbReference type="InterPro" id="IPR041633">
    <property type="entry name" value="Polbeta"/>
</dbReference>
<accession>A0ABP8VUQ1</accession>
<dbReference type="InterPro" id="IPR043519">
    <property type="entry name" value="NT_sf"/>
</dbReference>
<sequence>MDLSHPIRSVMPQLDGEIFSVLARTTQPLTGRKIAGLVDRGSVAGVRRALGRLVQDGLVLSDQIGSALVYVANRQHLLWPAVETMLDATQRVPSELRARIAESAAAFGQEEQSVLTVALYGSVARGDSSAQSDIDLVIVATGESVEVAERFADIVAVDVRRWTGNDCNAYCVDEARLQEMTRDHDPIIESWASDAVTIAGPDFETRMSYTNMK</sequence>
<evidence type="ECO:0000259" key="1">
    <source>
        <dbReference type="Pfam" id="PF18765"/>
    </source>
</evidence>
<dbReference type="SUPFAM" id="SSF81301">
    <property type="entry name" value="Nucleotidyltransferase"/>
    <property type="match status" value="1"/>
</dbReference>
<dbReference type="EMBL" id="BAABLM010000002">
    <property type="protein sequence ID" value="GAA4672386.1"/>
    <property type="molecule type" value="Genomic_DNA"/>
</dbReference>
<reference evidence="3" key="1">
    <citation type="journal article" date="2019" name="Int. J. Syst. Evol. Microbiol.">
        <title>The Global Catalogue of Microorganisms (GCM) 10K type strain sequencing project: providing services to taxonomists for standard genome sequencing and annotation.</title>
        <authorList>
            <consortium name="The Broad Institute Genomics Platform"/>
            <consortium name="The Broad Institute Genome Sequencing Center for Infectious Disease"/>
            <person name="Wu L."/>
            <person name="Ma J."/>
        </authorList>
    </citation>
    <scope>NUCLEOTIDE SEQUENCE [LARGE SCALE GENOMIC DNA]</scope>
    <source>
        <strain evidence="3">JCM 18956</strain>
    </source>
</reference>